<feature type="compositionally biased region" description="Low complexity" evidence="1">
    <location>
        <begin position="122"/>
        <end position="157"/>
    </location>
</feature>
<evidence type="ECO:0000256" key="2">
    <source>
        <dbReference type="SAM" id="Phobius"/>
    </source>
</evidence>
<proteinExistence type="predicted"/>
<dbReference type="Proteomes" id="UP000095759">
    <property type="component" value="Unassembled WGS sequence"/>
</dbReference>
<feature type="transmembrane region" description="Helical" evidence="2">
    <location>
        <begin position="81"/>
        <end position="99"/>
    </location>
</feature>
<evidence type="ECO:0000313" key="3">
    <source>
        <dbReference type="EMBL" id="OEJ26527.1"/>
    </source>
</evidence>
<keyword evidence="2" id="KW-1133">Transmembrane helix</keyword>
<feature type="compositionally biased region" description="Basic and acidic residues" evidence="1">
    <location>
        <begin position="202"/>
        <end position="228"/>
    </location>
</feature>
<dbReference type="STRING" id="285458.BGM19_16375"/>
<gene>
    <name evidence="3" type="ORF">AS594_20580</name>
</gene>
<accession>A0A1E5PAM7</accession>
<keyword evidence="4" id="KW-1185">Reference proteome</keyword>
<reference evidence="3 4" key="1">
    <citation type="submission" date="2016-08" db="EMBL/GenBank/DDBJ databases">
        <title>Complete genome sequence of Streptomyces agglomeratus strain 6-3-2, a novel anti-MRSA actinomycete isolated from Wuli of Tebit, China.</title>
        <authorList>
            <person name="Chen X."/>
        </authorList>
    </citation>
    <scope>NUCLEOTIDE SEQUENCE [LARGE SCALE GENOMIC DNA]</scope>
    <source>
        <strain evidence="3 4">6-3-2</strain>
    </source>
</reference>
<keyword evidence="2" id="KW-0812">Transmembrane</keyword>
<dbReference type="OrthoDB" id="3874249at2"/>
<evidence type="ECO:0000313" key="4">
    <source>
        <dbReference type="Proteomes" id="UP000095759"/>
    </source>
</evidence>
<keyword evidence="2" id="KW-0472">Membrane</keyword>
<dbReference type="RefSeq" id="WP_069935200.1">
    <property type="nucleotide sequence ID" value="NZ_MEHJ01000001.1"/>
</dbReference>
<evidence type="ECO:0008006" key="5">
    <source>
        <dbReference type="Google" id="ProtNLM"/>
    </source>
</evidence>
<protein>
    <recommendedName>
        <fullName evidence="5">Integral membrane protein</fullName>
    </recommendedName>
</protein>
<sequence length="228" mass="24958">MHGSGTTPPVRTDGVVITMRVLFPICAVFSCGMLSCIPLLRIAIVRGRWFDWVAAWGSIPAAIAAFAVVGSLPEGDARTDMALSFVLLLGAVSAGYFLVFDIRHYARLRDIGGPPAVTGPRAPYGPYAQQAQQTPYGQQAAPQQAAPPQYGYPNPYASTPVVNPAPNPLSQQPQQQPPAQQPHPHYHHEPHDQPQHPQPQPRRVDQVRAELDELSDLLRKDQRGDQDR</sequence>
<feature type="transmembrane region" description="Helical" evidence="2">
    <location>
        <begin position="21"/>
        <end position="42"/>
    </location>
</feature>
<feature type="region of interest" description="Disordered" evidence="1">
    <location>
        <begin position="117"/>
        <end position="228"/>
    </location>
</feature>
<dbReference type="AlphaFoldDB" id="A0A1E5PAM7"/>
<comment type="caution">
    <text evidence="3">The sequence shown here is derived from an EMBL/GenBank/DDBJ whole genome shotgun (WGS) entry which is preliminary data.</text>
</comment>
<feature type="transmembrane region" description="Helical" evidence="2">
    <location>
        <begin position="49"/>
        <end position="69"/>
    </location>
</feature>
<organism evidence="3 4">
    <name type="scientific">Streptomyces agglomeratus</name>
    <dbReference type="NCBI Taxonomy" id="285458"/>
    <lineage>
        <taxon>Bacteria</taxon>
        <taxon>Bacillati</taxon>
        <taxon>Actinomycetota</taxon>
        <taxon>Actinomycetes</taxon>
        <taxon>Kitasatosporales</taxon>
        <taxon>Streptomycetaceae</taxon>
        <taxon>Streptomyces</taxon>
    </lineage>
</organism>
<dbReference type="EMBL" id="MEHJ01000001">
    <property type="protein sequence ID" value="OEJ26527.1"/>
    <property type="molecule type" value="Genomic_DNA"/>
</dbReference>
<name>A0A1E5PAM7_9ACTN</name>
<evidence type="ECO:0000256" key="1">
    <source>
        <dbReference type="SAM" id="MobiDB-lite"/>
    </source>
</evidence>